<dbReference type="GO" id="GO:0005829">
    <property type="term" value="C:cytosol"/>
    <property type="evidence" value="ECO:0007669"/>
    <property type="project" value="TreeGrafter"/>
</dbReference>
<keyword evidence="4 9" id="KW-0028">Amino-acid biosynthesis</keyword>
<dbReference type="CDD" id="cd04724">
    <property type="entry name" value="Tryptophan_synthase_alpha"/>
    <property type="match status" value="1"/>
</dbReference>
<evidence type="ECO:0000256" key="8">
    <source>
        <dbReference type="ARBA" id="ARBA00049047"/>
    </source>
</evidence>
<dbReference type="InterPro" id="IPR002028">
    <property type="entry name" value="Trp_synthase_suA"/>
</dbReference>
<dbReference type="Proteomes" id="UP000076567">
    <property type="component" value="Unassembled WGS sequence"/>
</dbReference>
<dbReference type="InterPro" id="IPR013785">
    <property type="entry name" value="Aldolase_TIM"/>
</dbReference>
<dbReference type="EMBL" id="LRFC01000023">
    <property type="protein sequence ID" value="KZE66240.1"/>
    <property type="molecule type" value="Genomic_DNA"/>
</dbReference>
<dbReference type="PANTHER" id="PTHR43406:SF1">
    <property type="entry name" value="TRYPTOPHAN SYNTHASE ALPHA CHAIN, CHLOROPLASTIC"/>
    <property type="match status" value="1"/>
</dbReference>
<dbReference type="Pfam" id="PF00290">
    <property type="entry name" value="Trp_syntA"/>
    <property type="match status" value="1"/>
</dbReference>
<evidence type="ECO:0000313" key="11">
    <source>
        <dbReference type="EMBL" id="KZE66240.1"/>
    </source>
</evidence>
<dbReference type="NCBIfam" id="TIGR00262">
    <property type="entry name" value="trpA"/>
    <property type="match status" value="1"/>
</dbReference>
<dbReference type="HAMAP" id="MF_00131">
    <property type="entry name" value="Trp_synth_alpha"/>
    <property type="match status" value="1"/>
</dbReference>
<protein>
    <recommendedName>
        <fullName evidence="9">Tryptophan synthase alpha chain</fullName>
        <ecNumber evidence="9">4.2.1.20</ecNumber>
    </recommendedName>
</protein>
<evidence type="ECO:0000256" key="3">
    <source>
        <dbReference type="ARBA" id="ARBA00011270"/>
    </source>
</evidence>
<dbReference type="PANTHER" id="PTHR43406">
    <property type="entry name" value="TRYPTOPHAN SYNTHASE, ALPHA CHAIN"/>
    <property type="match status" value="1"/>
</dbReference>
<dbReference type="UniPathway" id="UPA00035">
    <property type="reaction ID" value="UER00044"/>
</dbReference>
<dbReference type="GO" id="GO:0004834">
    <property type="term" value="F:tryptophan synthase activity"/>
    <property type="evidence" value="ECO:0007669"/>
    <property type="project" value="UniProtKB-UniRule"/>
</dbReference>
<keyword evidence="7 9" id="KW-0456">Lyase</keyword>
<comment type="caution">
    <text evidence="11">The sequence shown here is derived from an EMBL/GenBank/DDBJ whole genome shotgun (WGS) entry which is preliminary data.</text>
</comment>
<dbReference type="FunFam" id="3.20.20.70:FF:000037">
    <property type="entry name" value="Tryptophan synthase alpha chain"/>
    <property type="match status" value="1"/>
</dbReference>
<comment type="similarity">
    <text evidence="9 10">Belongs to the TrpA family.</text>
</comment>
<keyword evidence="5 9" id="KW-0822">Tryptophan biosynthesis</keyword>
<evidence type="ECO:0000256" key="4">
    <source>
        <dbReference type="ARBA" id="ARBA00022605"/>
    </source>
</evidence>
<gene>
    <name evidence="9" type="primary">trpA</name>
    <name evidence="11" type="ORF">AWM68_07670</name>
</gene>
<evidence type="ECO:0000256" key="2">
    <source>
        <dbReference type="ARBA" id="ARBA00004733"/>
    </source>
</evidence>
<evidence type="ECO:0000256" key="9">
    <source>
        <dbReference type="HAMAP-Rule" id="MF_00131"/>
    </source>
</evidence>
<dbReference type="RefSeq" id="WP_066241836.1">
    <property type="nucleotide sequence ID" value="NZ_LRFC01000023.1"/>
</dbReference>
<comment type="catalytic activity">
    <reaction evidence="8 9">
        <text>(1S,2R)-1-C-(indol-3-yl)glycerol 3-phosphate + L-serine = D-glyceraldehyde 3-phosphate + L-tryptophan + H2O</text>
        <dbReference type="Rhea" id="RHEA:10532"/>
        <dbReference type="ChEBI" id="CHEBI:15377"/>
        <dbReference type="ChEBI" id="CHEBI:33384"/>
        <dbReference type="ChEBI" id="CHEBI:57912"/>
        <dbReference type="ChEBI" id="CHEBI:58866"/>
        <dbReference type="ChEBI" id="CHEBI:59776"/>
        <dbReference type="EC" id="4.2.1.20"/>
    </reaction>
</comment>
<accession>A0A165NJ05</accession>
<feature type="active site" description="Proton acceptor" evidence="9">
    <location>
        <position position="57"/>
    </location>
</feature>
<dbReference type="PROSITE" id="PS00167">
    <property type="entry name" value="TRP_SYNTHASE_ALPHA"/>
    <property type="match status" value="1"/>
</dbReference>
<dbReference type="InterPro" id="IPR011060">
    <property type="entry name" value="RibuloseP-bd_barrel"/>
</dbReference>
<comment type="pathway">
    <text evidence="2 9">Amino-acid biosynthesis; L-tryptophan biosynthesis; L-tryptophan from chorismate: step 5/5.</text>
</comment>
<evidence type="ECO:0000256" key="6">
    <source>
        <dbReference type="ARBA" id="ARBA00023141"/>
    </source>
</evidence>
<evidence type="ECO:0000256" key="1">
    <source>
        <dbReference type="ARBA" id="ARBA00003365"/>
    </source>
</evidence>
<dbReference type="AlphaFoldDB" id="A0A165NJ05"/>
<evidence type="ECO:0000313" key="12">
    <source>
        <dbReference type="Proteomes" id="UP000076567"/>
    </source>
</evidence>
<dbReference type="EC" id="4.2.1.20" evidence="9"/>
<sequence>MNKRWEVFQNSSDYRFVPYIMAGDPSEEATIELSLALEECGAAALELGVPYSDPLADGPVIQRAGMRGLAQKVNLEKTIELVSTLRKRGLEIPVIIFTYYNLLLQLGENRFLQLAEENGVDGILVPDLPYEESGYLQEMCSQNNLALISLVSPTTREEKLVKISSEAEGFLYCISSLGVTGIRSEFRDGLDEFLRAAKANSHVPVLVGFGLSQREQIHQFENSSDGFIIGSAIVKKIEELEDELLTNREEAIKTFKAYLESLLPVYSR</sequence>
<comment type="function">
    <text evidence="1 9">The alpha subunit is responsible for the aldol cleavage of indoleglycerol phosphate to indole and glyceraldehyde 3-phosphate.</text>
</comment>
<name>A0A165NJ05_9BACL</name>
<evidence type="ECO:0000256" key="10">
    <source>
        <dbReference type="RuleBase" id="RU003662"/>
    </source>
</evidence>
<proteinExistence type="inferred from homology"/>
<feature type="active site" description="Proton acceptor" evidence="9">
    <location>
        <position position="46"/>
    </location>
</feature>
<dbReference type="SUPFAM" id="SSF51366">
    <property type="entry name" value="Ribulose-phoshate binding barrel"/>
    <property type="match status" value="1"/>
</dbReference>
<dbReference type="OrthoDB" id="9804578at2"/>
<comment type="subunit">
    <text evidence="3 9">Tetramer of two alpha and two beta chains.</text>
</comment>
<reference evidence="12" key="1">
    <citation type="submission" date="2016-01" db="EMBL/GenBank/DDBJ databases">
        <title>Draft genome of Chromobacterium sp. F49.</title>
        <authorList>
            <person name="Hong K.W."/>
        </authorList>
    </citation>
    <scope>NUCLEOTIDE SEQUENCE [LARGE SCALE GENOMIC DNA]</scope>
    <source>
        <strain evidence="12">P7IIIA</strain>
    </source>
</reference>
<evidence type="ECO:0000256" key="7">
    <source>
        <dbReference type="ARBA" id="ARBA00023239"/>
    </source>
</evidence>
<organism evidence="11 12">
    <name type="scientific">Fictibacillus phosphorivorans</name>
    <dbReference type="NCBI Taxonomy" id="1221500"/>
    <lineage>
        <taxon>Bacteria</taxon>
        <taxon>Bacillati</taxon>
        <taxon>Bacillota</taxon>
        <taxon>Bacilli</taxon>
        <taxon>Bacillales</taxon>
        <taxon>Fictibacillaceae</taxon>
        <taxon>Fictibacillus</taxon>
    </lineage>
</organism>
<keyword evidence="12" id="KW-1185">Reference proteome</keyword>
<dbReference type="InterPro" id="IPR018204">
    <property type="entry name" value="Trp_synthase_alpha_AS"/>
</dbReference>
<dbReference type="Gene3D" id="3.20.20.70">
    <property type="entry name" value="Aldolase class I"/>
    <property type="match status" value="1"/>
</dbReference>
<keyword evidence="6 9" id="KW-0057">Aromatic amino acid biosynthesis</keyword>
<evidence type="ECO:0000256" key="5">
    <source>
        <dbReference type="ARBA" id="ARBA00022822"/>
    </source>
</evidence>